<evidence type="ECO:0000259" key="1">
    <source>
        <dbReference type="PROSITE" id="PS51819"/>
    </source>
</evidence>
<dbReference type="InterPro" id="IPR029068">
    <property type="entry name" value="Glyas_Bleomycin-R_OHBP_Dase"/>
</dbReference>
<dbReference type="PANTHER" id="PTHR43279:SF1">
    <property type="entry name" value="CATECHOL-2,3-DIOXYGENASE"/>
    <property type="match status" value="1"/>
</dbReference>
<dbReference type="EMBL" id="FMZX01000006">
    <property type="protein sequence ID" value="SDD30772.1"/>
    <property type="molecule type" value="Genomic_DNA"/>
</dbReference>
<dbReference type="PROSITE" id="PS51819">
    <property type="entry name" value="VOC"/>
    <property type="match status" value="1"/>
</dbReference>
<dbReference type="SUPFAM" id="SSF54593">
    <property type="entry name" value="Glyoxalase/Bleomycin resistance protein/Dihydroxybiphenyl dioxygenase"/>
    <property type="match status" value="1"/>
</dbReference>
<sequence>MPEAPLSGPAAATPVHPAMRIGHVHLKVADLDHALGFWRDVIGLEVQQRMGRQAVFLSAGGYHHHIALNTWESAGGAWPPPGTTGLYHVALLYPDRAALAVALRRVLAAGITLEGASDHGVSEAIYLRDPDGNGVELYRDRPQEDWPRDAAGNLMMVSRRLDLEALLRE</sequence>
<dbReference type="InterPro" id="IPR004360">
    <property type="entry name" value="Glyas_Fos-R_dOase_dom"/>
</dbReference>
<name>A0A1G6TNN5_9PROT</name>
<dbReference type="PANTHER" id="PTHR43279">
    <property type="entry name" value="CATECHOL-2,3-DIOXYGENASE"/>
    <property type="match status" value="1"/>
</dbReference>
<keyword evidence="2" id="KW-0560">Oxidoreductase</keyword>
<gene>
    <name evidence="2" type="ORF">SAMN04487779_1006138</name>
</gene>
<protein>
    <submittedName>
        <fullName evidence="2">Catechol 2,3-dioxygenase</fullName>
    </submittedName>
</protein>
<dbReference type="GO" id="GO:0051213">
    <property type="term" value="F:dioxygenase activity"/>
    <property type="evidence" value="ECO:0007669"/>
    <property type="project" value="UniProtKB-KW"/>
</dbReference>
<evidence type="ECO:0000313" key="3">
    <source>
        <dbReference type="Proteomes" id="UP000198925"/>
    </source>
</evidence>
<reference evidence="2 3" key="1">
    <citation type="submission" date="2016-10" db="EMBL/GenBank/DDBJ databases">
        <authorList>
            <person name="de Groot N.N."/>
        </authorList>
    </citation>
    <scope>NUCLEOTIDE SEQUENCE [LARGE SCALE GENOMIC DNA]</scope>
    <source>
        <strain evidence="2 3">CPCC 100156</strain>
    </source>
</reference>
<organism evidence="2 3">
    <name type="scientific">Belnapia rosea</name>
    <dbReference type="NCBI Taxonomy" id="938405"/>
    <lineage>
        <taxon>Bacteria</taxon>
        <taxon>Pseudomonadati</taxon>
        <taxon>Pseudomonadota</taxon>
        <taxon>Alphaproteobacteria</taxon>
        <taxon>Acetobacterales</taxon>
        <taxon>Roseomonadaceae</taxon>
        <taxon>Belnapia</taxon>
    </lineage>
</organism>
<keyword evidence="3" id="KW-1185">Reference proteome</keyword>
<dbReference type="AlphaFoldDB" id="A0A1G6TNN5"/>
<dbReference type="Pfam" id="PF00903">
    <property type="entry name" value="Glyoxalase"/>
    <property type="match status" value="1"/>
</dbReference>
<dbReference type="InterPro" id="IPR037523">
    <property type="entry name" value="VOC_core"/>
</dbReference>
<proteinExistence type="predicted"/>
<dbReference type="Gene3D" id="3.10.180.10">
    <property type="entry name" value="2,3-Dihydroxybiphenyl 1,2-Dioxygenase, domain 1"/>
    <property type="match status" value="1"/>
</dbReference>
<keyword evidence="2" id="KW-0223">Dioxygenase</keyword>
<dbReference type="Proteomes" id="UP000198925">
    <property type="component" value="Unassembled WGS sequence"/>
</dbReference>
<evidence type="ECO:0000313" key="2">
    <source>
        <dbReference type="EMBL" id="SDD30772.1"/>
    </source>
</evidence>
<dbReference type="RefSeq" id="WP_090663584.1">
    <property type="nucleotide sequence ID" value="NZ_FMZX01000006.1"/>
</dbReference>
<dbReference type="STRING" id="938405.SAMN02927895_03351"/>
<feature type="domain" description="VOC" evidence="1">
    <location>
        <begin position="20"/>
        <end position="140"/>
    </location>
</feature>
<accession>A0A1G6TNN5</accession>